<organism evidence="1">
    <name type="scientific">Anguilla anguilla</name>
    <name type="common">European freshwater eel</name>
    <name type="synonym">Muraena anguilla</name>
    <dbReference type="NCBI Taxonomy" id="7936"/>
    <lineage>
        <taxon>Eukaryota</taxon>
        <taxon>Metazoa</taxon>
        <taxon>Chordata</taxon>
        <taxon>Craniata</taxon>
        <taxon>Vertebrata</taxon>
        <taxon>Euteleostomi</taxon>
        <taxon>Actinopterygii</taxon>
        <taxon>Neopterygii</taxon>
        <taxon>Teleostei</taxon>
        <taxon>Anguilliformes</taxon>
        <taxon>Anguillidae</taxon>
        <taxon>Anguilla</taxon>
    </lineage>
</organism>
<name>A0A0E9RR05_ANGAN</name>
<evidence type="ECO:0000313" key="1">
    <source>
        <dbReference type="EMBL" id="JAH31232.1"/>
    </source>
</evidence>
<sequence>MEHLEVLKTTGGVRVLDLKVPPVVLPCAVVIDNVICQTTAVGKWASY</sequence>
<reference evidence="1" key="1">
    <citation type="submission" date="2014-11" db="EMBL/GenBank/DDBJ databases">
        <authorList>
            <person name="Amaro Gonzalez C."/>
        </authorList>
    </citation>
    <scope>NUCLEOTIDE SEQUENCE</scope>
</reference>
<proteinExistence type="predicted"/>
<reference evidence="1" key="2">
    <citation type="journal article" date="2015" name="Fish Shellfish Immunol.">
        <title>Early steps in the European eel (Anguilla anguilla)-Vibrio vulnificus interaction in the gills: Role of the RtxA13 toxin.</title>
        <authorList>
            <person name="Callol A."/>
            <person name="Pajuelo D."/>
            <person name="Ebbesson L."/>
            <person name="Teles M."/>
            <person name="MacKenzie S."/>
            <person name="Amaro C."/>
        </authorList>
    </citation>
    <scope>NUCLEOTIDE SEQUENCE</scope>
</reference>
<dbReference type="AlphaFoldDB" id="A0A0E9RR05"/>
<dbReference type="EMBL" id="GBXM01077345">
    <property type="protein sequence ID" value="JAH31232.1"/>
    <property type="molecule type" value="Transcribed_RNA"/>
</dbReference>
<protein>
    <submittedName>
        <fullName evidence="1">Uncharacterized protein</fullName>
    </submittedName>
</protein>
<accession>A0A0E9RR05</accession>